<evidence type="ECO:0000313" key="2">
    <source>
        <dbReference type="EMBL" id="RQH42956.1"/>
    </source>
</evidence>
<feature type="domain" description="DUF4277" evidence="1">
    <location>
        <begin position="4"/>
        <end position="36"/>
    </location>
</feature>
<proteinExistence type="predicted"/>
<dbReference type="EMBL" id="RCBY01000070">
    <property type="protein sequence ID" value="RQH42956.1"/>
    <property type="molecule type" value="Genomic_DNA"/>
</dbReference>
<evidence type="ECO:0000259" key="1">
    <source>
        <dbReference type="Pfam" id="PF14104"/>
    </source>
</evidence>
<name>A0A3N6NTR3_9CYAN</name>
<protein>
    <submittedName>
        <fullName evidence="2">DUF4277 domain-containing protein</fullName>
    </submittedName>
</protein>
<organism evidence="2 3">
    <name type="scientific">Okeania hirsuta</name>
    <dbReference type="NCBI Taxonomy" id="1458930"/>
    <lineage>
        <taxon>Bacteria</taxon>
        <taxon>Bacillati</taxon>
        <taxon>Cyanobacteriota</taxon>
        <taxon>Cyanophyceae</taxon>
        <taxon>Oscillatoriophycideae</taxon>
        <taxon>Oscillatoriales</taxon>
        <taxon>Microcoleaceae</taxon>
        <taxon>Okeania</taxon>
    </lineage>
</organism>
<accession>A0A3N6NTR3</accession>
<reference evidence="2 3" key="1">
    <citation type="journal article" date="2018" name="ACS Chem. Biol.">
        <title>Ketoreductase domain dysfunction expands chemodiversity: malyngamide biosynthesis in the cyanobacterium Okeania hirsuta.</title>
        <authorList>
            <person name="Moss N.A."/>
            <person name="Leao T."/>
            <person name="Rankin M."/>
            <person name="McCullough T.M."/>
            <person name="Qu P."/>
            <person name="Korobeynikov A."/>
            <person name="Smith J.L."/>
            <person name="Gerwick L."/>
            <person name="Gerwick W.H."/>
        </authorList>
    </citation>
    <scope>NUCLEOTIDE SEQUENCE [LARGE SCALE GENOMIC DNA]</scope>
    <source>
        <strain evidence="2 3">PAB10Feb10-1</strain>
    </source>
</reference>
<keyword evidence="3" id="KW-1185">Reference proteome</keyword>
<dbReference type="Proteomes" id="UP000269154">
    <property type="component" value="Unassembled WGS sequence"/>
</dbReference>
<dbReference type="RefSeq" id="WP_124146741.1">
    <property type="nucleotide sequence ID" value="NZ_CAWOKI010000189.1"/>
</dbReference>
<dbReference type="AlphaFoldDB" id="A0A3N6NTR3"/>
<dbReference type="InterPro" id="IPR025457">
    <property type="entry name" value="DUF4277"/>
</dbReference>
<evidence type="ECO:0000313" key="3">
    <source>
        <dbReference type="Proteomes" id="UP000269154"/>
    </source>
</evidence>
<comment type="caution">
    <text evidence="2">The sequence shown here is derived from an EMBL/GenBank/DDBJ whole genome shotgun (WGS) entry which is preliminary data.</text>
</comment>
<dbReference type="OrthoDB" id="467786at2"/>
<dbReference type="Pfam" id="PF14104">
    <property type="entry name" value="DUF4277"/>
    <property type="match status" value="1"/>
</dbReference>
<gene>
    <name evidence="2" type="ORF">D5R40_14055</name>
</gene>
<sequence>MSIEVTNVDHLGLVAGIIDEIGIEQKINRLRGSSVTRKNNRGLSS</sequence>